<feature type="compositionally biased region" description="Polar residues" evidence="1">
    <location>
        <begin position="1"/>
        <end position="13"/>
    </location>
</feature>
<evidence type="ECO:0000313" key="3">
    <source>
        <dbReference type="WBParaSite" id="ALUE_0000689401-mRNA-1"/>
    </source>
</evidence>
<evidence type="ECO:0000256" key="1">
    <source>
        <dbReference type="SAM" id="MobiDB-lite"/>
    </source>
</evidence>
<protein>
    <submittedName>
        <fullName evidence="3">Uncharacterized protein</fullName>
    </submittedName>
</protein>
<feature type="compositionally biased region" description="Polar residues" evidence="1">
    <location>
        <begin position="76"/>
        <end position="89"/>
    </location>
</feature>
<dbReference type="WBParaSite" id="ALUE_0000689401-mRNA-1">
    <property type="protein sequence ID" value="ALUE_0000689401-mRNA-1"/>
    <property type="gene ID" value="ALUE_0000689401"/>
</dbReference>
<dbReference type="AlphaFoldDB" id="A0A0M3HVD5"/>
<keyword evidence="2" id="KW-1185">Reference proteome</keyword>
<proteinExistence type="predicted"/>
<name>A0A0M3HVD5_ASCLU</name>
<feature type="region of interest" description="Disordered" evidence="1">
    <location>
        <begin position="61"/>
        <end position="89"/>
    </location>
</feature>
<reference evidence="3" key="1">
    <citation type="submission" date="2017-02" db="UniProtKB">
        <authorList>
            <consortium name="WormBaseParasite"/>
        </authorList>
    </citation>
    <scope>IDENTIFICATION</scope>
</reference>
<feature type="region of interest" description="Disordered" evidence="1">
    <location>
        <begin position="1"/>
        <end position="21"/>
    </location>
</feature>
<evidence type="ECO:0000313" key="2">
    <source>
        <dbReference type="Proteomes" id="UP000036681"/>
    </source>
</evidence>
<sequence>MEQTTTPTLSGGQEQRRARRKWTSAFRVMQSLHRFKHPPLRAHHEFTEGPPRNLHLELLEPSRPPPSDFFERPCGSQPQLYRGQRTSQPQLFDSPRAVLSLEKRVHYLNDSSESRRYLPTQQTVTAFVADKFCSSRRSLSRVAEDN</sequence>
<dbReference type="Proteomes" id="UP000036681">
    <property type="component" value="Unplaced"/>
</dbReference>
<organism evidence="2 3">
    <name type="scientific">Ascaris lumbricoides</name>
    <name type="common">Giant roundworm</name>
    <dbReference type="NCBI Taxonomy" id="6252"/>
    <lineage>
        <taxon>Eukaryota</taxon>
        <taxon>Metazoa</taxon>
        <taxon>Ecdysozoa</taxon>
        <taxon>Nematoda</taxon>
        <taxon>Chromadorea</taxon>
        <taxon>Rhabditida</taxon>
        <taxon>Spirurina</taxon>
        <taxon>Ascaridomorpha</taxon>
        <taxon>Ascaridoidea</taxon>
        <taxon>Ascarididae</taxon>
        <taxon>Ascaris</taxon>
    </lineage>
</organism>
<accession>A0A0M3HVD5</accession>